<gene>
    <name evidence="1" type="ORF">XOC_2396</name>
</gene>
<evidence type="ECO:0000313" key="2">
    <source>
        <dbReference type="Proteomes" id="UP000008851"/>
    </source>
</evidence>
<protein>
    <recommendedName>
        <fullName evidence="3">TonB C-terminal domain-containing protein</fullName>
    </recommendedName>
</protein>
<sequence>MQVNPQGTVTEVTVVTAEGVGLKLRSRAIAAGYLSLFFPDKRRARAPLLWRRELSFEPE</sequence>
<dbReference type="EMBL" id="CP003057">
    <property type="protein sequence ID" value="AEQ96529.1"/>
    <property type="molecule type" value="Genomic_DNA"/>
</dbReference>
<dbReference type="HOGENOM" id="CLU_2958593_0_0_6"/>
<name>G7TFH2_XANOB</name>
<evidence type="ECO:0008006" key="3">
    <source>
        <dbReference type="Google" id="ProtNLM"/>
    </source>
</evidence>
<proteinExistence type="predicted"/>
<organism evidence="1 2">
    <name type="scientific">Xanthomonas oryzae pv. oryzicola (strain BLS256)</name>
    <dbReference type="NCBI Taxonomy" id="383407"/>
    <lineage>
        <taxon>Bacteria</taxon>
        <taxon>Pseudomonadati</taxon>
        <taxon>Pseudomonadota</taxon>
        <taxon>Gammaproteobacteria</taxon>
        <taxon>Lysobacterales</taxon>
        <taxon>Lysobacteraceae</taxon>
        <taxon>Xanthomonas</taxon>
    </lineage>
</organism>
<accession>G7TFH2</accession>
<dbReference type="KEGG" id="xor:XOC_2396"/>
<evidence type="ECO:0000313" key="1">
    <source>
        <dbReference type="EMBL" id="AEQ96529.1"/>
    </source>
</evidence>
<dbReference type="Proteomes" id="UP000008851">
    <property type="component" value="Chromosome"/>
</dbReference>
<dbReference type="AlphaFoldDB" id="G7TFH2"/>
<reference evidence="1 2" key="1">
    <citation type="journal article" date="2011" name="J. Bacteriol.">
        <title>Two new complete genome sequences offer insight into host and tissue specificity of plant pathogenic Xanthomonas spp.</title>
        <authorList>
            <person name="Bogdanove A.J."/>
            <person name="Koebnik R."/>
            <person name="Lu H."/>
            <person name="Furutani A."/>
            <person name="Angiuoli S.V."/>
            <person name="Patil P.B."/>
            <person name="Van Sluys M.A."/>
            <person name="Ryan R.P."/>
            <person name="Meyer D.F."/>
            <person name="Han S.W."/>
            <person name="Aparna G."/>
            <person name="Rajaram M."/>
            <person name="Delcher A.L."/>
            <person name="Phillippy A.M."/>
            <person name="Puiu D."/>
            <person name="Schatz M.C."/>
            <person name="Shumway M."/>
            <person name="Sommer D.D."/>
            <person name="Trapnell C."/>
            <person name="Benahmed F."/>
            <person name="Dimitrov G."/>
            <person name="Madupu R."/>
            <person name="Radune D."/>
            <person name="Sullivan S."/>
            <person name="Jha G."/>
            <person name="Ishihara H."/>
            <person name="Lee S.W."/>
            <person name="Pandey A."/>
            <person name="Sharma V."/>
            <person name="Sriariyanun M."/>
            <person name="Szurek B."/>
            <person name="Vera-Cruz C.M."/>
            <person name="Dorman K.S."/>
            <person name="Ronald P.C."/>
            <person name="Verdier V."/>
            <person name="Dow J.M."/>
            <person name="Sonti R.V."/>
            <person name="Tsuge S."/>
            <person name="Brendel V.P."/>
            <person name="Rabinowicz P.D."/>
            <person name="Leach J.E."/>
            <person name="White F.F."/>
            <person name="Salzberg S.L."/>
        </authorList>
    </citation>
    <scope>NUCLEOTIDE SEQUENCE [LARGE SCALE GENOMIC DNA]</scope>
    <source>
        <strain evidence="1 2">BLS256</strain>
    </source>
</reference>